<dbReference type="NCBIfam" id="NF005312">
    <property type="entry name" value="PRK06846.1"/>
    <property type="match status" value="1"/>
</dbReference>
<dbReference type="GO" id="GO:0016814">
    <property type="term" value="F:hydrolase activity, acting on carbon-nitrogen (but not peptide) bonds, in cyclic amidines"/>
    <property type="evidence" value="ECO:0007669"/>
    <property type="project" value="TreeGrafter"/>
</dbReference>
<dbReference type="EMBL" id="CP118101">
    <property type="protein sequence ID" value="WDH80730.1"/>
    <property type="molecule type" value="Genomic_DNA"/>
</dbReference>
<sequence>MHKAYWLVNVRLEDGYEVEDGTPVRTLTKEYHLFIENGKIASIVSAEEQIKDDYDRIEGAGLLALPPIADSHFHLDKSYYGEEWKAVKPAAHLLDRLEEEAQILPGKLNTVEATARLLIDKIMEAGTTHIRTHVNIDPYVGLRHLEILREVLGDYRDRLTYEIVAFPQHGLLRTNAAALMREAMKSGATHVGGLDPGGIDRNIERSLADMMDIAVEANADIDIHLHDPDYLGLYTINKLLSLTEEAGWKDRVAISHGFALGGVTLSEARETADRMATSGVHLISAATLRARTTLPPLQDMKERGVQVDLGCDSIFDWWGPFGNASITDRLSRLAEYNSWVDERSLAESLSYITRGIIPLSGSGDRVWPQAGDDASMILTEAQCSPEFIARRARAVKVIHQGVLQTKREEFA</sequence>
<dbReference type="InterPro" id="IPR011059">
    <property type="entry name" value="Metal-dep_hydrolase_composite"/>
</dbReference>
<feature type="domain" description="Amidohydrolase 3" evidence="1">
    <location>
        <begin position="173"/>
        <end position="401"/>
    </location>
</feature>
<dbReference type="AlphaFoldDB" id="A0AAX3MWB2"/>
<evidence type="ECO:0000313" key="4">
    <source>
        <dbReference type="Proteomes" id="UP001220962"/>
    </source>
</evidence>
<gene>
    <name evidence="2" type="ORF">PUW23_14355</name>
    <name evidence="3" type="ORF">PUW25_14100</name>
</gene>
<dbReference type="InterPro" id="IPR052349">
    <property type="entry name" value="Metallo-hydrolase_Enzymes"/>
</dbReference>
<dbReference type="InterPro" id="IPR013108">
    <property type="entry name" value="Amidohydro_3"/>
</dbReference>
<keyword evidence="5" id="KW-1185">Reference proteome</keyword>
<dbReference type="PANTHER" id="PTHR32027">
    <property type="entry name" value="CYTOSINE DEAMINASE"/>
    <property type="match status" value="1"/>
</dbReference>
<evidence type="ECO:0000313" key="5">
    <source>
        <dbReference type="Proteomes" id="UP001221519"/>
    </source>
</evidence>
<name>A0AAX3MWB2_9BACL</name>
<accession>A0AAX3MWB2</accession>
<evidence type="ECO:0000313" key="2">
    <source>
        <dbReference type="EMBL" id="WDH80730.1"/>
    </source>
</evidence>
<evidence type="ECO:0000313" key="3">
    <source>
        <dbReference type="EMBL" id="WDI00426.1"/>
    </source>
</evidence>
<dbReference type="SUPFAM" id="SSF51556">
    <property type="entry name" value="Metallo-dependent hydrolases"/>
    <property type="match status" value="1"/>
</dbReference>
<dbReference type="Proteomes" id="UP001221519">
    <property type="component" value="Chromosome"/>
</dbReference>
<protein>
    <submittedName>
        <fullName evidence="2">Amidohydrolase</fullName>
    </submittedName>
</protein>
<dbReference type="RefSeq" id="WP_274337229.1">
    <property type="nucleotide sequence ID" value="NZ_CP118101.1"/>
</dbReference>
<dbReference type="Gene3D" id="3.20.20.140">
    <property type="entry name" value="Metal-dependent hydrolases"/>
    <property type="match status" value="1"/>
</dbReference>
<dbReference type="EMBL" id="CP118108">
    <property type="protein sequence ID" value="WDI00426.1"/>
    <property type="molecule type" value="Genomic_DNA"/>
</dbReference>
<dbReference type="PANTHER" id="PTHR32027:SF9">
    <property type="entry name" value="BLL3847 PROTEIN"/>
    <property type="match status" value="1"/>
</dbReference>
<evidence type="ECO:0000259" key="1">
    <source>
        <dbReference type="Pfam" id="PF07969"/>
    </source>
</evidence>
<dbReference type="SUPFAM" id="SSF51338">
    <property type="entry name" value="Composite domain of metallo-dependent hydrolases"/>
    <property type="match status" value="1"/>
</dbReference>
<dbReference type="Gene3D" id="2.30.40.10">
    <property type="entry name" value="Urease, subunit C, domain 1"/>
    <property type="match status" value="1"/>
</dbReference>
<reference evidence="2 5" key="1">
    <citation type="submission" date="2023-02" db="EMBL/GenBank/DDBJ databases">
        <title>Pathogen: clinical or host-associated sample.</title>
        <authorList>
            <person name="Hergert J."/>
            <person name="Casey R."/>
            <person name="Wagner J."/>
            <person name="Young E.L."/>
            <person name="Oakeson K.F."/>
        </authorList>
    </citation>
    <scope>NUCLEOTIDE SEQUENCE</scope>
    <source>
        <strain evidence="3 5">2022CK-00829</strain>
        <strain evidence="2">2022CK-00830</strain>
    </source>
</reference>
<proteinExistence type="predicted"/>
<dbReference type="CDD" id="cd01293">
    <property type="entry name" value="Bact_CD"/>
    <property type="match status" value="1"/>
</dbReference>
<dbReference type="Pfam" id="PF07969">
    <property type="entry name" value="Amidohydro_3"/>
    <property type="match status" value="1"/>
</dbReference>
<dbReference type="Proteomes" id="UP001220962">
    <property type="component" value="Chromosome"/>
</dbReference>
<organism evidence="2 4">
    <name type="scientific">Paenibacillus urinalis</name>
    <dbReference type="NCBI Taxonomy" id="521520"/>
    <lineage>
        <taxon>Bacteria</taxon>
        <taxon>Bacillati</taxon>
        <taxon>Bacillota</taxon>
        <taxon>Bacilli</taxon>
        <taxon>Bacillales</taxon>
        <taxon>Paenibacillaceae</taxon>
        <taxon>Paenibacillus</taxon>
    </lineage>
</organism>
<dbReference type="InterPro" id="IPR032466">
    <property type="entry name" value="Metal_Hydrolase"/>
</dbReference>